<dbReference type="HOGENOM" id="CLU_007358_0_0_1"/>
<evidence type="ECO:0000256" key="1">
    <source>
        <dbReference type="ARBA" id="ARBA00004141"/>
    </source>
</evidence>
<dbReference type="eggNOG" id="KOG1052">
    <property type="taxonomic scope" value="Eukaryota"/>
</dbReference>
<dbReference type="InterPro" id="IPR017103">
    <property type="entry name" value="Iontropic_Glu_rcpt_pln"/>
</dbReference>
<dbReference type="SUPFAM" id="SSF53822">
    <property type="entry name" value="Periplasmic binding protein-like I"/>
    <property type="match status" value="1"/>
</dbReference>
<evidence type="ECO:0000256" key="9">
    <source>
        <dbReference type="ARBA" id="ARBA00023170"/>
    </source>
</evidence>
<dbReference type="SUPFAM" id="SSF53850">
    <property type="entry name" value="Periplasmic binding protein-like II"/>
    <property type="match status" value="1"/>
</dbReference>
<dbReference type="PIRSF" id="PIRSF037090">
    <property type="entry name" value="Iontro_Glu-like_rcpt_pln"/>
    <property type="match status" value="1"/>
</dbReference>
<keyword evidence="7 13" id="KW-0406">Ion transport</keyword>
<feature type="transmembrane region" description="Helical" evidence="14">
    <location>
        <begin position="778"/>
        <end position="798"/>
    </location>
</feature>
<accession>D7KSD0</accession>
<keyword evidence="3 13" id="KW-0813">Transport</keyword>
<dbReference type="Pfam" id="PF00060">
    <property type="entry name" value="Lig_chan"/>
    <property type="match status" value="1"/>
</dbReference>
<evidence type="ECO:0000256" key="10">
    <source>
        <dbReference type="ARBA" id="ARBA00023180"/>
    </source>
</evidence>
<keyword evidence="18" id="KW-1185">Reference proteome</keyword>
<protein>
    <recommendedName>
        <fullName evidence="13">Glutamate receptor</fullName>
    </recommendedName>
</protein>
<dbReference type="InterPro" id="IPR015683">
    <property type="entry name" value="Ionotropic_Glu_rcpt"/>
</dbReference>
<evidence type="ECO:0000256" key="6">
    <source>
        <dbReference type="ARBA" id="ARBA00022989"/>
    </source>
</evidence>
<feature type="transmembrane region" description="Helical" evidence="14">
    <location>
        <begin position="587"/>
        <end position="605"/>
    </location>
</feature>
<evidence type="ECO:0000259" key="16">
    <source>
        <dbReference type="SMART" id="SM00079"/>
    </source>
</evidence>
<keyword evidence="6 14" id="KW-1133">Transmembrane helix</keyword>
<dbReference type="CDD" id="cd13686">
    <property type="entry name" value="GluR_Plant"/>
    <property type="match status" value="1"/>
</dbReference>
<dbReference type="EMBL" id="GL348714">
    <property type="protein sequence ID" value="EFH63207.1"/>
    <property type="molecule type" value="Genomic_DNA"/>
</dbReference>
<feature type="transmembrane region" description="Helical" evidence="14">
    <location>
        <begin position="556"/>
        <end position="575"/>
    </location>
</feature>
<dbReference type="AlphaFoldDB" id="D7KSD0"/>
<organism evidence="18">
    <name type="scientific">Arabidopsis lyrata subsp. lyrata</name>
    <name type="common">Lyre-leaved rock-cress</name>
    <dbReference type="NCBI Taxonomy" id="81972"/>
    <lineage>
        <taxon>Eukaryota</taxon>
        <taxon>Viridiplantae</taxon>
        <taxon>Streptophyta</taxon>
        <taxon>Embryophyta</taxon>
        <taxon>Tracheophyta</taxon>
        <taxon>Spermatophyta</taxon>
        <taxon>Magnoliopsida</taxon>
        <taxon>eudicotyledons</taxon>
        <taxon>Gunneridae</taxon>
        <taxon>Pentapetalae</taxon>
        <taxon>rosids</taxon>
        <taxon>malvids</taxon>
        <taxon>Brassicales</taxon>
        <taxon>Brassicaceae</taxon>
        <taxon>Camelineae</taxon>
        <taxon>Arabidopsis</taxon>
    </lineage>
</organism>
<dbReference type="InterPro" id="IPR001828">
    <property type="entry name" value="ANF_lig-bd_rcpt"/>
</dbReference>
<dbReference type="Pfam" id="PF10613">
    <property type="entry name" value="Lig_chan-Glu_bd"/>
    <property type="match status" value="1"/>
</dbReference>
<dbReference type="Gramene" id="fgenesh1_pm.C_scaffold_2000627">
    <property type="protein sequence ID" value="fgenesh1_pm.C_scaffold_2000627"/>
    <property type="gene ID" value="fgenesh1_pm.C_scaffold_2000627"/>
</dbReference>
<dbReference type="InterPro" id="IPR028082">
    <property type="entry name" value="Peripla_BP_I"/>
</dbReference>
<dbReference type="GO" id="GO:0016020">
    <property type="term" value="C:membrane"/>
    <property type="evidence" value="ECO:0007669"/>
    <property type="project" value="UniProtKB-SubCell"/>
</dbReference>
<reference evidence="18" key="1">
    <citation type="journal article" date="2011" name="Nat. Genet.">
        <title>The Arabidopsis lyrata genome sequence and the basis of rapid genome size change.</title>
        <authorList>
            <person name="Hu T.T."/>
            <person name="Pattyn P."/>
            <person name="Bakker E.G."/>
            <person name="Cao J."/>
            <person name="Cheng J.-F."/>
            <person name="Clark R.M."/>
            <person name="Fahlgren N."/>
            <person name="Fawcett J.A."/>
            <person name="Grimwood J."/>
            <person name="Gundlach H."/>
            <person name="Haberer G."/>
            <person name="Hollister J.D."/>
            <person name="Ossowski S."/>
            <person name="Ottilar R.P."/>
            <person name="Salamov A.A."/>
            <person name="Schneeberger K."/>
            <person name="Spannagl M."/>
            <person name="Wang X."/>
            <person name="Yang L."/>
            <person name="Nasrallah M.E."/>
            <person name="Bergelson J."/>
            <person name="Carrington J.C."/>
            <person name="Gaut B.S."/>
            <person name="Schmutz J."/>
            <person name="Mayer K.F.X."/>
            <person name="Van de Peer Y."/>
            <person name="Grigoriev I.V."/>
            <person name="Nordborg M."/>
            <person name="Weigel D."/>
            <person name="Guo Y.-L."/>
        </authorList>
    </citation>
    <scope>NUCLEOTIDE SEQUENCE [LARGE SCALE GENOMIC DNA]</scope>
    <source>
        <strain evidence="18">cv. MN47</strain>
    </source>
</reference>
<dbReference type="Gene3D" id="1.10.287.70">
    <property type="match status" value="1"/>
</dbReference>
<keyword evidence="8 13" id="KW-0472">Membrane</keyword>
<feature type="domain" description="Ionotropic glutamate receptor C-terminal" evidence="16">
    <location>
        <begin position="436"/>
        <end position="752"/>
    </location>
</feature>
<dbReference type="GO" id="GO:0015276">
    <property type="term" value="F:ligand-gated monoatomic ion channel activity"/>
    <property type="evidence" value="ECO:0007669"/>
    <property type="project" value="InterPro"/>
</dbReference>
<dbReference type="InterPro" id="IPR001320">
    <property type="entry name" value="Iontro_rcpt_C"/>
</dbReference>
<name>D7KSD0_ARALL</name>
<evidence type="ECO:0000256" key="3">
    <source>
        <dbReference type="ARBA" id="ARBA00022448"/>
    </source>
</evidence>
<feature type="transmembrane region" description="Helical" evidence="14">
    <location>
        <begin position="617"/>
        <end position="635"/>
    </location>
</feature>
<evidence type="ECO:0000256" key="15">
    <source>
        <dbReference type="SAM" id="SignalP"/>
    </source>
</evidence>
<proteinExistence type="inferred from homology"/>
<evidence type="ECO:0000256" key="14">
    <source>
        <dbReference type="SAM" id="Phobius"/>
    </source>
</evidence>
<evidence type="ECO:0000256" key="8">
    <source>
        <dbReference type="ARBA" id="ARBA00023136"/>
    </source>
</evidence>
<comment type="subcellular location">
    <subcellularLocation>
        <location evidence="1">Membrane</location>
        <topology evidence="1">Multi-pass membrane protein</topology>
    </subcellularLocation>
</comment>
<comment type="function">
    <text evidence="13">Glutamate-gated receptor that probably acts as non-selective cation channel.</text>
</comment>
<evidence type="ECO:0000256" key="12">
    <source>
        <dbReference type="ARBA" id="ARBA00023303"/>
    </source>
</evidence>
<evidence type="ECO:0000256" key="5">
    <source>
        <dbReference type="ARBA" id="ARBA00022729"/>
    </source>
</evidence>
<evidence type="ECO:0000256" key="7">
    <source>
        <dbReference type="ARBA" id="ARBA00023065"/>
    </source>
</evidence>
<gene>
    <name evidence="17" type="ORF">ARALYDRAFT_315594</name>
</gene>
<evidence type="ECO:0000256" key="11">
    <source>
        <dbReference type="ARBA" id="ARBA00023286"/>
    </source>
</evidence>
<feature type="signal peptide" evidence="15">
    <location>
        <begin position="1"/>
        <end position="21"/>
    </location>
</feature>
<dbReference type="SMART" id="SM00079">
    <property type="entry name" value="PBPe"/>
    <property type="match status" value="1"/>
</dbReference>
<keyword evidence="5 15" id="KW-0732">Signal</keyword>
<dbReference type="STRING" id="81972.D7KSD0"/>
<dbReference type="Gene3D" id="3.40.190.10">
    <property type="entry name" value="Periplasmic binding protein-like II"/>
    <property type="match status" value="1"/>
</dbReference>
<evidence type="ECO:0000256" key="13">
    <source>
        <dbReference type="PIRNR" id="PIRNR037090"/>
    </source>
</evidence>
<evidence type="ECO:0000256" key="2">
    <source>
        <dbReference type="ARBA" id="ARBA00008685"/>
    </source>
</evidence>
<dbReference type="Gene3D" id="3.40.50.2300">
    <property type="match status" value="2"/>
</dbReference>
<keyword evidence="12 13" id="KW-0407">Ion channel</keyword>
<keyword evidence="9 13" id="KW-0675">Receptor</keyword>
<keyword evidence="10" id="KW-0325">Glycoprotein</keyword>
<evidence type="ECO:0000313" key="17">
    <source>
        <dbReference type="EMBL" id="EFH63207.1"/>
    </source>
</evidence>
<dbReference type="PANTHER" id="PTHR18966">
    <property type="entry name" value="IONOTROPIC GLUTAMATE RECEPTOR"/>
    <property type="match status" value="1"/>
</dbReference>
<dbReference type="InterPro" id="IPR019594">
    <property type="entry name" value="Glu/Gly-bd"/>
</dbReference>
<dbReference type="Proteomes" id="UP000008694">
    <property type="component" value="Unassembled WGS sequence"/>
</dbReference>
<dbReference type="Pfam" id="PF01094">
    <property type="entry name" value="ANF_receptor"/>
    <property type="match status" value="2"/>
</dbReference>
<evidence type="ECO:0000256" key="4">
    <source>
        <dbReference type="ARBA" id="ARBA00022692"/>
    </source>
</evidence>
<keyword evidence="11 13" id="KW-1071">Ligand-gated ion channel</keyword>
<keyword evidence="4 14" id="KW-0812">Transmembrane</keyword>
<sequence length="825" mass="93775">MEILISLSILALLFSGEVADSKNIVFEEVRVGLVVDLGSIQGKILKTSISLALSDFYRVNNSYRTRVSVLDRDSQGDPLLALAAVKAIVGAESLQVAKLLAAISKKAKVPVIFYKKICLQPPPSYDKYVAIMSTLVPNTLSLNKYNHFLHWTYDITSEAKGITSLIQELNLKSVVRSFANIGGSFPRWWSPNPPYYFFLRIITRRRLHGLSLRKLKSARAAVFIVHMSEILVSRLFQCADKLGMMKEGYVWILTARTMNHFHNLDGFAVRSMQGVIGFRSYIPVSEHVTNFTSRLRKLMVDDDTAQIETEHFSVVISVWAHDIACILATAVENIWLRASNESNLLETIKQSGFKGLSHGDMQIVGNKYLLGTFEIVNMVGTGVRRIGLWSCINFCGRRHVMVSSINELETISWPGGSGRIPRHRFLEENGERKLLRVLVTSRNRFPHLVAVRPDPETGLNIVSGFCIEVFKASIAPFNYELEFIPYDRSSNYDDLANELFTQRDKYDAAVGDITITYNRSLYVDFTLPYTEMGVGVLTVKKKKESMWTFFDPLDKSLWLATGAFFILTGFVVWLVERAVNPEFQGSWGQQLGMMLWFGFSTIVFAHREKLQKMSSKFVVIVWVFVVLILTSSYSANLTSTKTISRIQFSELLRNPSQYRMLRTNSTLNTFDDYVQALRDGTISHVVSEIPYLNVFLGHYPGVFEILGRDTTSNGFGFMFQKGSGLAPNVSREIVKLRSSRMLKDMEKRWFQELDSFGKPHIDWSENDDAFNRLTIHELGGLFVIVGVSHALVLALHLYQTRREISRALWESRLFTKLQNFSGFYK</sequence>
<feature type="chain" id="PRO_5003101590" description="Glutamate receptor" evidence="15">
    <location>
        <begin position="22"/>
        <end position="825"/>
    </location>
</feature>
<comment type="similarity">
    <text evidence="2 13">Belongs to the glutamate-gated ion channel (TC 1.A.10.1) family.</text>
</comment>
<evidence type="ECO:0000313" key="18">
    <source>
        <dbReference type="Proteomes" id="UP000008694"/>
    </source>
</evidence>